<dbReference type="GeneID" id="103507969"/>
<evidence type="ECO:0000313" key="2">
    <source>
        <dbReference type="Proteomes" id="UP000079169"/>
    </source>
</evidence>
<evidence type="ECO:0000256" key="1">
    <source>
        <dbReference type="SAM" id="Phobius"/>
    </source>
</evidence>
<dbReference type="RefSeq" id="XP_026678495.1">
    <property type="nucleotide sequence ID" value="XM_026822694.1"/>
</dbReference>
<gene>
    <name evidence="3" type="primary">LOC103507969</name>
</gene>
<accession>A0A3Q0IVU2</accession>
<reference evidence="3" key="1">
    <citation type="submission" date="2025-08" db="UniProtKB">
        <authorList>
            <consortium name="RefSeq"/>
        </authorList>
    </citation>
    <scope>IDENTIFICATION</scope>
</reference>
<sequence>MADLDEDNLPIFIGIGIGGCVVCVCVTICCCVLCYFLIMYLYGVISEFLRKHPIDLFHEPTTINVFNDPTYHYLHSEDGRPWPYKIEYYSKHKNTSDQSDTHTWNISGTGQQPVDCVNTSVQNVKSERGNASLIMEYRFDGELSTWNDFTRRTTVGFNTTSRFLTILNGTSTMRNTTLIT</sequence>
<keyword evidence="1" id="KW-0812">Transmembrane</keyword>
<keyword evidence="1" id="KW-1133">Transmembrane helix</keyword>
<feature type="transmembrane region" description="Helical" evidence="1">
    <location>
        <begin position="12"/>
        <end position="42"/>
    </location>
</feature>
<dbReference type="AlphaFoldDB" id="A0A3Q0IVU2"/>
<keyword evidence="1" id="KW-0472">Membrane</keyword>
<dbReference type="Proteomes" id="UP000079169">
    <property type="component" value="Unplaced"/>
</dbReference>
<proteinExistence type="predicted"/>
<keyword evidence="2" id="KW-1185">Reference proteome</keyword>
<protein>
    <submittedName>
        <fullName evidence="3">Uncharacterized protein LOC103507969 isoform X2</fullName>
    </submittedName>
</protein>
<organism evidence="2 3">
    <name type="scientific">Diaphorina citri</name>
    <name type="common">Asian citrus psyllid</name>
    <dbReference type="NCBI Taxonomy" id="121845"/>
    <lineage>
        <taxon>Eukaryota</taxon>
        <taxon>Metazoa</taxon>
        <taxon>Ecdysozoa</taxon>
        <taxon>Arthropoda</taxon>
        <taxon>Hexapoda</taxon>
        <taxon>Insecta</taxon>
        <taxon>Pterygota</taxon>
        <taxon>Neoptera</taxon>
        <taxon>Paraneoptera</taxon>
        <taxon>Hemiptera</taxon>
        <taxon>Sternorrhyncha</taxon>
        <taxon>Psylloidea</taxon>
        <taxon>Psyllidae</taxon>
        <taxon>Diaphorininae</taxon>
        <taxon>Diaphorina</taxon>
    </lineage>
</organism>
<evidence type="ECO:0000313" key="3">
    <source>
        <dbReference type="RefSeq" id="XP_026678495.1"/>
    </source>
</evidence>
<name>A0A3Q0IVU2_DIACI</name>